<feature type="domain" description="Fe/B12 periplasmic-binding" evidence="4">
    <location>
        <begin position="70"/>
        <end position="348"/>
    </location>
</feature>
<dbReference type="InterPro" id="IPR002491">
    <property type="entry name" value="ABC_transptr_periplasmic_BD"/>
</dbReference>
<evidence type="ECO:0000256" key="1">
    <source>
        <dbReference type="ARBA" id="ARBA00008814"/>
    </source>
</evidence>
<protein>
    <submittedName>
        <fullName evidence="5">ABC transporter substrate-binding protein</fullName>
    </submittedName>
</protein>
<name>A0A939E3M1_9CORY</name>
<keyword evidence="3" id="KW-0732">Signal</keyword>
<dbReference type="InterPro" id="IPR050902">
    <property type="entry name" value="ABC_Transporter_SBP"/>
</dbReference>
<feature type="signal peptide" evidence="3">
    <location>
        <begin position="1"/>
        <end position="25"/>
    </location>
</feature>
<dbReference type="SUPFAM" id="SSF53807">
    <property type="entry name" value="Helical backbone' metal receptor"/>
    <property type="match status" value="1"/>
</dbReference>
<sequence length="376" mass="39646">MTRLTRSTVVLLTAGLIAAGCTSTADDSTTGSTTASPADHATSATAADSDGAAVTVTNCGIPVEFDSHGKLFVNEGNILATVLSAGGADSIAAVSSVQRDIPVLQAKYGAATIDRMPQVSPGHPSLDQIVAQQPDIFVGGWNYGLSKANKITPKTLDDRGIATYILTETCRLDPSSPQGIIDPFVSVKQDLVNWGSILGDSTQAEDTIADIDERLAALDRAPKPDTPPVVFVIDSVSETVFTTGNYGAPNAIIDRAGADNATGEIEDSWVAVGWEKIAETRPDAFIFVDYPGQSLDEKIAQLESNPLTRDLPAVQHHRFINVPYAMMTTGPLAVDGAEYVRHALQQLDLVPDSSVTPQLSLPESVAGREYLTGVSR</sequence>
<keyword evidence="6" id="KW-1185">Reference proteome</keyword>
<organism evidence="5 6">
    <name type="scientific">Corynebacterium mendelii</name>
    <dbReference type="NCBI Taxonomy" id="2765362"/>
    <lineage>
        <taxon>Bacteria</taxon>
        <taxon>Bacillati</taxon>
        <taxon>Actinomycetota</taxon>
        <taxon>Actinomycetes</taxon>
        <taxon>Mycobacteriales</taxon>
        <taxon>Corynebacteriaceae</taxon>
        <taxon>Corynebacterium</taxon>
    </lineage>
</organism>
<dbReference type="Proteomes" id="UP000664332">
    <property type="component" value="Unassembled WGS sequence"/>
</dbReference>
<dbReference type="PANTHER" id="PTHR30535">
    <property type="entry name" value="VITAMIN B12-BINDING PROTEIN"/>
    <property type="match status" value="1"/>
</dbReference>
<comment type="similarity">
    <text evidence="1">Belongs to the bacterial solute-binding protein 8 family.</text>
</comment>
<dbReference type="RefSeq" id="WP_207279431.1">
    <property type="nucleotide sequence ID" value="NZ_JAFLEQ010000016.1"/>
</dbReference>
<evidence type="ECO:0000259" key="4">
    <source>
        <dbReference type="PROSITE" id="PS50983"/>
    </source>
</evidence>
<dbReference type="Gene3D" id="3.40.50.1980">
    <property type="entry name" value="Nitrogenase molybdenum iron protein domain"/>
    <property type="match status" value="2"/>
</dbReference>
<reference evidence="5" key="1">
    <citation type="submission" date="2021-03" db="EMBL/GenBank/DDBJ databases">
        <authorList>
            <person name="Sun Q."/>
        </authorList>
    </citation>
    <scope>NUCLEOTIDE SEQUENCE</scope>
    <source>
        <strain evidence="5">CCM 8862</strain>
    </source>
</reference>
<proteinExistence type="inferred from homology"/>
<dbReference type="AlphaFoldDB" id="A0A939E3M1"/>
<evidence type="ECO:0000313" key="6">
    <source>
        <dbReference type="Proteomes" id="UP000664332"/>
    </source>
</evidence>
<feature type="region of interest" description="Disordered" evidence="2">
    <location>
        <begin position="24"/>
        <end position="43"/>
    </location>
</feature>
<dbReference type="PANTHER" id="PTHR30535:SF7">
    <property type="entry name" value="IRON(III) DICITRATE-BINDING PROTEIN"/>
    <property type="match status" value="1"/>
</dbReference>
<evidence type="ECO:0000256" key="3">
    <source>
        <dbReference type="SAM" id="SignalP"/>
    </source>
</evidence>
<evidence type="ECO:0000256" key="2">
    <source>
        <dbReference type="SAM" id="MobiDB-lite"/>
    </source>
</evidence>
<evidence type="ECO:0000313" key="5">
    <source>
        <dbReference type="EMBL" id="MBN9644982.1"/>
    </source>
</evidence>
<dbReference type="Pfam" id="PF01497">
    <property type="entry name" value="Peripla_BP_2"/>
    <property type="match status" value="1"/>
</dbReference>
<dbReference type="EMBL" id="JAFLEQ010000016">
    <property type="protein sequence ID" value="MBN9644982.1"/>
    <property type="molecule type" value="Genomic_DNA"/>
</dbReference>
<dbReference type="PROSITE" id="PS51257">
    <property type="entry name" value="PROKAR_LIPOPROTEIN"/>
    <property type="match status" value="1"/>
</dbReference>
<feature type="chain" id="PRO_5037566733" evidence="3">
    <location>
        <begin position="26"/>
        <end position="376"/>
    </location>
</feature>
<dbReference type="PROSITE" id="PS50983">
    <property type="entry name" value="FE_B12_PBP"/>
    <property type="match status" value="1"/>
</dbReference>
<accession>A0A939E3M1</accession>
<gene>
    <name evidence="5" type="ORF">JZY06_10220</name>
</gene>
<comment type="caution">
    <text evidence="5">The sequence shown here is derived from an EMBL/GenBank/DDBJ whole genome shotgun (WGS) entry which is preliminary data.</text>
</comment>